<evidence type="ECO:0000259" key="8">
    <source>
        <dbReference type="SMART" id="SM00014"/>
    </source>
</evidence>
<protein>
    <submittedName>
        <fullName evidence="9">Membrane-associated phospholipid phosphatase</fullName>
    </submittedName>
</protein>
<dbReference type="EMBL" id="JACHDZ010000001">
    <property type="protein sequence ID" value="MBB5342218.1"/>
    <property type="molecule type" value="Genomic_DNA"/>
</dbReference>
<evidence type="ECO:0000313" key="10">
    <source>
        <dbReference type="Proteomes" id="UP000569092"/>
    </source>
</evidence>
<dbReference type="InterPro" id="IPR026950">
    <property type="entry name" value="Caps_assemb_Wzi"/>
</dbReference>
<name>A0A7W8J419_9BACT</name>
<keyword evidence="2" id="KW-1003">Cell membrane</keyword>
<keyword evidence="3" id="KW-0812">Transmembrane</keyword>
<evidence type="ECO:0000256" key="1">
    <source>
        <dbReference type="ARBA" id="ARBA00004651"/>
    </source>
</evidence>
<dbReference type="GO" id="GO:0016787">
    <property type="term" value="F:hydrolase activity"/>
    <property type="evidence" value="ECO:0007669"/>
    <property type="project" value="UniProtKB-KW"/>
</dbReference>
<dbReference type="CDD" id="cd03394">
    <property type="entry name" value="PAP2_like_5"/>
    <property type="match status" value="1"/>
</dbReference>
<keyword evidence="6" id="KW-0472">Membrane</keyword>
<dbReference type="AlphaFoldDB" id="A0A7W8J419"/>
<evidence type="ECO:0000256" key="2">
    <source>
        <dbReference type="ARBA" id="ARBA00022475"/>
    </source>
</evidence>
<feature type="region of interest" description="Disordered" evidence="7">
    <location>
        <begin position="355"/>
        <end position="377"/>
    </location>
</feature>
<dbReference type="InterPro" id="IPR036938">
    <property type="entry name" value="PAP2/HPO_sf"/>
</dbReference>
<dbReference type="PANTHER" id="PTHR14969:SF62">
    <property type="entry name" value="DECAPRENYLPHOSPHORYL-5-PHOSPHORIBOSE PHOSPHATASE RV3807C-RELATED"/>
    <property type="match status" value="1"/>
</dbReference>
<dbReference type="SMART" id="SM00014">
    <property type="entry name" value="acidPPc"/>
    <property type="match status" value="1"/>
</dbReference>
<dbReference type="GO" id="GO:0005886">
    <property type="term" value="C:plasma membrane"/>
    <property type="evidence" value="ECO:0007669"/>
    <property type="project" value="UniProtKB-SubCell"/>
</dbReference>
<dbReference type="Proteomes" id="UP000569092">
    <property type="component" value="Unassembled WGS sequence"/>
</dbReference>
<dbReference type="InterPro" id="IPR038636">
    <property type="entry name" value="Wzi_sf"/>
</dbReference>
<evidence type="ECO:0000256" key="4">
    <source>
        <dbReference type="ARBA" id="ARBA00022801"/>
    </source>
</evidence>
<dbReference type="Pfam" id="PF01569">
    <property type="entry name" value="PAP2"/>
    <property type="match status" value="1"/>
</dbReference>
<dbReference type="Gene3D" id="1.20.144.10">
    <property type="entry name" value="Phosphatidic acid phosphatase type 2/haloperoxidase"/>
    <property type="match status" value="1"/>
</dbReference>
<dbReference type="Gene3D" id="2.40.160.130">
    <property type="entry name" value="Capsule assembly protein Wzi"/>
    <property type="match status" value="1"/>
</dbReference>
<feature type="domain" description="Phosphatidic acid phosphatase type 2/haloperoxidase" evidence="8">
    <location>
        <begin position="222"/>
        <end position="333"/>
    </location>
</feature>
<keyword evidence="5" id="KW-1133">Transmembrane helix</keyword>
<keyword evidence="4" id="KW-0378">Hydrolase</keyword>
<comment type="caution">
    <text evidence="9">The sequence shown here is derived from an EMBL/GenBank/DDBJ whole genome shotgun (WGS) entry which is preliminary data.</text>
</comment>
<comment type="subcellular location">
    <subcellularLocation>
        <location evidence="1">Cell membrane</location>
        <topology evidence="1">Multi-pass membrane protein</topology>
    </subcellularLocation>
</comment>
<feature type="region of interest" description="Disordered" evidence="7">
    <location>
        <begin position="98"/>
        <end position="123"/>
    </location>
</feature>
<sequence length="924" mass="101657">MWMLPLRRLSSSEAGVSGGKVVTLSSRCHQGVPGYGSLLQGVALSEYAHPEPLPMLVAHLKPDRYFRLTAFLLLSIGRLCFAQNAALQPASTNVAAEASSSLPDAPEPQVATDSAPKTAEDKAESITFAGTPRRLLADQKAIWTSPLHLRPSDAIWLAPLGAATGVLIGSDHHTMTSLIQINANDRSKFNTFSNAGVVALGAAPAVMYLWSLFNDAPQAHETGLLTAEALADSLAVSEVGKFISLRDRPLVNNAKGDFFNSSPSTSGFPSNHATAAWAMASVIGDEYPGWITRTAVYGLATGVSVSRVLAEQHFPSDVLIGSATGWLIGHYVYRAHHNFSLNPFDSKAMPDDFGVPRAHKTPQAQGASQPAPVAHHPPRLFTEDDDPDSIGSTNVPMDSWVYPALERLAAMGFIPGQSVSIRPWTRQECLRQLRVAEDQIDMEQYNSPRLISEARRLMADLQHEFETEPNYYESLSLESVYARYGTIAGPALTDSFHFGQTWWNDFGRPLGRGGSAIAGYSVRANYGRLFFYDRQELQRSPGNPAESPAINQLINVLDRLPNFGDPTIQPIPERSAYTRQRPIELYAGVAFEGNALSFGKQELYWGPTTTGPLAFSSNAEPTYNLRLVSTRPHPIPLVPSLGTYRFDIVLGKLSGHSYPARPWFNGQKLDINFGDNLEMSFTRWSIFWGVGHPITLHTFKNNVFSFNSTGDITNGNGGSGGYGDRADPGDRKSNFDFSYRLPFLRRAVTLYADAYSDDDPSPIDAPRRAAWSPGIYFARLPLLPHMDLRVEAVSSQGLVNDFGGQHFFINNQYLDGNTNKGFLLGNAVGRDGRAIEARSSYWFSARTRVEAGYRQNKGGIQFLPGGSTITDGFLNSSYAFNHHWQAQLFTQYERFLIPSYMSGSQHNVSGWLQVTWTPELHLHR</sequence>
<evidence type="ECO:0000256" key="5">
    <source>
        <dbReference type="ARBA" id="ARBA00022989"/>
    </source>
</evidence>
<evidence type="ECO:0000256" key="7">
    <source>
        <dbReference type="SAM" id="MobiDB-lite"/>
    </source>
</evidence>
<organism evidence="9 10">
    <name type="scientific">Tunturiibacter lichenicola</name>
    <dbReference type="NCBI Taxonomy" id="2051959"/>
    <lineage>
        <taxon>Bacteria</taxon>
        <taxon>Pseudomonadati</taxon>
        <taxon>Acidobacteriota</taxon>
        <taxon>Terriglobia</taxon>
        <taxon>Terriglobales</taxon>
        <taxon>Acidobacteriaceae</taxon>
        <taxon>Tunturiibacter</taxon>
    </lineage>
</organism>
<evidence type="ECO:0000313" key="9">
    <source>
        <dbReference type="EMBL" id="MBB5342218.1"/>
    </source>
</evidence>
<proteinExistence type="predicted"/>
<accession>A0A7W8J419</accession>
<dbReference type="SUPFAM" id="SSF48317">
    <property type="entry name" value="Acid phosphatase/Vanadium-dependent haloperoxidase"/>
    <property type="match status" value="1"/>
</dbReference>
<reference evidence="9 10" key="1">
    <citation type="submission" date="2020-08" db="EMBL/GenBank/DDBJ databases">
        <title>Genomic Encyclopedia of Type Strains, Phase IV (KMG-V): Genome sequencing to study the core and pangenomes of soil and plant-associated prokaryotes.</title>
        <authorList>
            <person name="Whitman W."/>
        </authorList>
    </citation>
    <scope>NUCLEOTIDE SEQUENCE [LARGE SCALE GENOMIC DNA]</scope>
    <source>
        <strain evidence="9 10">M8US30</strain>
    </source>
</reference>
<evidence type="ECO:0000256" key="6">
    <source>
        <dbReference type="ARBA" id="ARBA00023136"/>
    </source>
</evidence>
<dbReference type="Pfam" id="PF14052">
    <property type="entry name" value="Caps_assemb_Wzi"/>
    <property type="match status" value="1"/>
</dbReference>
<dbReference type="PANTHER" id="PTHR14969">
    <property type="entry name" value="SPHINGOSINE-1-PHOSPHATE PHOSPHOHYDROLASE"/>
    <property type="match status" value="1"/>
</dbReference>
<evidence type="ECO:0000256" key="3">
    <source>
        <dbReference type="ARBA" id="ARBA00022692"/>
    </source>
</evidence>
<gene>
    <name evidence="9" type="ORF">HDF10_000168</name>
</gene>
<dbReference type="InterPro" id="IPR000326">
    <property type="entry name" value="PAP2/HPO"/>
</dbReference>